<dbReference type="Proteomes" id="UP001303222">
    <property type="component" value="Unassembled WGS sequence"/>
</dbReference>
<dbReference type="EMBL" id="MU859101">
    <property type="protein sequence ID" value="KAK3953680.1"/>
    <property type="molecule type" value="Genomic_DNA"/>
</dbReference>
<sequence>MILTQTARALIEKGHAQLEVLSMAQFPKRGVREMEDGVDEQFPLPSWVPDWYNGLRPPYRAGFGQALQSSSASLNTSVQVVPTVFQSTLGLRGFLVDTIEEVGSYTWARESSGAAADDFYYADCYDPLHAPRQNEALWRIPIGDLWTGPEGKWCPIVRIRPPSELGAHIFEQALQFCKIEMSIRQQWTQHAIPDVQFEPILSQVEQEIVQHAENREGLLFDYMRHLRIGTMRPYLTNKGYLGLAPLHTQPGDLLVIFSEGKVPYVIRPVTTDTDRYRFNPDAERQGNSVTEVKEAVENFHDPGFKLPESPFYTEAEIHAMYE</sequence>
<proteinExistence type="predicted"/>
<name>A0AAN6NX33_9PEZI</name>
<dbReference type="PANTHER" id="PTHR24148:SF73">
    <property type="entry name" value="HET DOMAIN PROTEIN (AFU_ORTHOLOGUE AFUA_8G01020)"/>
    <property type="match status" value="1"/>
</dbReference>
<dbReference type="Pfam" id="PF26639">
    <property type="entry name" value="Het-6_barrel"/>
    <property type="match status" value="1"/>
</dbReference>
<dbReference type="PANTHER" id="PTHR24148">
    <property type="entry name" value="ANKYRIN REPEAT DOMAIN-CONTAINING PROTEIN 39 HOMOLOG-RELATED"/>
    <property type="match status" value="1"/>
</dbReference>
<dbReference type="InterPro" id="IPR052895">
    <property type="entry name" value="HetReg/Transcr_Mod"/>
</dbReference>
<dbReference type="AlphaFoldDB" id="A0AAN6NX33"/>
<comment type="caution">
    <text evidence="1">The sequence shown here is derived from an EMBL/GenBank/DDBJ whole genome shotgun (WGS) entry which is preliminary data.</text>
</comment>
<evidence type="ECO:0000313" key="1">
    <source>
        <dbReference type="EMBL" id="KAK3953680.1"/>
    </source>
</evidence>
<reference evidence="1" key="1">
    <citation type="journal article" date="2023" name="Mol. Phylogenet. Evol.">
        <title>Genome-scale phylogeny and comparative genomics of the fungal order Sordariales.</title>
        <authorList>
            <person name="Hensen N."/>
            <person name="Bonometti L."/>
            <person name="Westerberg I."/>
            <person name="Brannstrom I.O."/>
            <person name="Guillou S."/>
            <person name="Cros-Aarteil S."/>
            <person name="Calhoun S."/>
            <person name="Haridas S."/>
            <person name="Kuo A."/>
            <person name="Mondo S."/>
            <person name="Pangilinan J."/>
            <person name="Riley R."/>
            <person name="LaButti K."/>
            <person name="Andreopoulos B."/>
            <person name="Lipzen A."/>
            <person name="Chen C."/>
            <person name="Yan M."/>
            <person name="Daum C."/>
            <person name="Ng V."/>
            <person name="Clum A."/>
            <person name="Steindorff A."/>
            <person name="Ohm R.A."/>
            <person name="Martin F."/>
            <person name="Silar P."/>
            <person name="Natvig D.O."/>
            <person name="Lalanne C."/>
            <person name="Gautier V."/>
            <person name="Ament-Velasquez S.L."/>
            <person name="Kruys A."/>
            <person name="Hutchinson M.I."/>
            <person name="Powell A.J."/>
            <person name="Barry K."/>
            <person name="Miller A.N."/>
            <person name="Grigoriev I.V."/>
            <person name="Debuchy R."/>
            <person name="Gladieux P."/>
            <person name="Hiltunen Thoren M."/>
            <person name="Johannesson H."/>
        </authorList>
    </citation>
    <scope>NUCLEOTIDE SEQUENCE</scope>
    <source>
        <strain evidence="1">CBS 626.80</strain>
    </source>
</reference>
<organism evidence="1 2">
    <name type="scientific">Pseudoneurospora amorphoporcata</name>
    <dbReference type="NCBI Taxonomy" id="241081"/>
    <lineage>
        <taxon>Eukaryota</taxon>
        <taxon>Fungi</taxon>
        <taxon>Dikarya</taxon>
        <taxon>Ascomycota</taxon>
        <taxon>Pezizomycotina</taxon>
        <taxon>Sordariomycetes</taxon>
        <taxon>Sordariomycetidae</taxon>
        <taxon>Sordariales</taxon>
        <taxon>Sordariaceae</taxon>
        <taxon>Pseudoneurospora</taxon>
    </lineage>
</organism>
<protein>
    <submittedName>
        <fullName evidence="1">Uncharacterized protein</fullName>
    </submittedName>
</protein>
<reference evidence="1" key="2">
    <citation type="submission" date="2023-06" db="EMBL/GenBank/DDBJ databases">
        <authorList>
            <consortium name="Lawrence Berkeley National Laboratory"/>
            <person name="Mondo S.J."/>
            <person name="Hensen N."/>
            <person name="Bonometti L."/>
            <person name="Westerberg I."/>
            <person name="Brannstrom I.O."/>
            <person name="Guillou S."/>
            <person name="Cros-Aarteil S."/>
            <person name="Calhoun S."/>
            <person name="Haridas S."/>
            <person name="Kuo A."/>
            <person name="Pangilinan J."/>
            <person name="Riley R."/>
            <person name="Labutti K."/>
            <person name="Andreopoulos B."/>
            <person name="Lipzen A."/>
            <person name="Chen C."/>
            <person name="Yanf M."/>
            <person name="Daum C."/>
            <person name="Ng V."/>
            <person name="Clum A."/>
            <person name="Steindorff A."/>
            <person name="Ohm R."/>
            <person name="Martin F."/>
            <person name="Silar P."/>
            <person name="Natvig D."/>
            <person name="Lalanne C."/>
            <person name="Gautier V."/>
            <person name="Ament-Velasquez S.L."/>
            <person name="Kruys A."/>
            <person name="Hutchinson M.I."/>
            <person name="Powell A.J."/>
            <person name="Barry K."/>
            <person name="Miller A.N."/>
            <person name="Grigoriev I.V."/>
            <person name="Debuchy R."/>
            <person name="Gladieux P."/>
            <person name="Thoren M.H."/>
            <person name="Johannesson H."/>
        </authorList>
    </citation>
    <scope>NUCLEOTIDE SEQUENCE</scope>
    <source>
        <strain evidence="1">CBS 626.80</strain>
    </source>
</reference>
<gene>
    <name evidence="1" type="ORF">QBC32DRAFT_312727</name>
</gene>
<keyword evidence="2" id="KW-1185">Reference proteome</keyword>
<accession>A0AAN6NX33</accession>
<evidence type="ECO:0000313" key="2">
    <source>
        <dbReference type="Proteomes" id="UP001303222"/>
    </source>
</evidence>